<dbReference type="EMBL" id="JAUJEB010000001">
    <property type="protein sequence ID" value="MDN5211298.1"/>
    <property type="molecule type" value="Genomic_DNA"/>
</dbReference>
<protein>
    <submittedName>
        <fullName evidence="3">PspA/IM30 family protein</fullName>
    </submittedName>
</protein>
<organism evidence="3 4">
    <name type="scientific">Agaribacillus aureus</name>
    <dbReference type="NCBI Taxonomy" id="3051825"/>
    <lineage>
        <taxon>Bacteria</taxon>
        <taxon>Pseudomonadati</taxon>
        <taxon>Bacteroidota</taxon>
        <taxon>Cytophagia</taxon>
        <taxon>Cytophagales</taxon>
        <taxon>Splendidivirgaceae</taxon>
        <taxon>Agaribacillus</taxon>
    </lineage>
</organism>
<accession>A0ABT8L0S0</accession>
<dbReference type="RefSeq" id="WP_346756633.1">
    <property type="nucleotide sequence ID" value="NZ_JAUJEB010000001.1"/>
</dbReference>
<comment type="similarity">
    <text evidence="1">Belongs to the PspA/Vipp/IM30 family.</text>
</comment>
<dbReference type="Proteomes" id="UP001172083">
    <property type="component" value="Unassembled WGS sequence"/>
</dbReference>
<dbReference type="InterPro" id="IPR007157">
    <property type="entry name" value="PspA_VIPP1"/>
</dbReference>
<comment type="caution">
    <text evidence="3">The sequence shown here is derived from an EMBL/GenBank/DDBJ whole genome shotgun (WGS) entry which is preliminary data.</text>
</comment>
<dbReference type="SUPFAM" id="SSF57997">
    <property type="entry name" value="Tropomyosin"/>
    <property type="match status" value="1"/>
</dbReference>
<keyword evidence="2" id="KW-0175">Coiled coil</keyword>
<dbReference type="PANTHER" id="PTHR31088:SF6">
    <property type="entry name" value="PHAGE SHOCK PROTEIN A"/>
    <property type="match status" value="1"/>
</dbReference>
<keyword evidence="4" id="KW-1185">Reference proteome</keyword>
<sequence length="244" mass="27137">MNIFKRIFKIGQAEAHSTVDKLEDPIKMTEQGIRDMKADLEKSLKALAEVKSLAIRARDDAESNKNKAKDYENKAMLLLKRAQSGDMEMAEADRLATEALVKKEECLQQTSRANAQQNKFEENVAALNANIKTIRGNISKWENELKTLKARVKVSSATKTLNKQLAQIDSSSTVSMLEKMKDKVAREEAIAESYGEIAQESRSVDEEIDKALAGAGHDRAVEDLGALKKKLGIIKKDDEETEGK</sequence>
<evidence type="ECO:0000256" key="2">
    <source>
        <dbReference type="SAM" id="Coils"/>
    </source>
</evidence>
<feature type="coiled-coil region" evidence="2">
    <location>
        <begin position="124"/>
        <end position="158"/>
    </location>
</feature>
<dbReference type="Pfam" id="PF04012">
    <property type="entry name" value="PspA_IM30"/>
    <property type="match status" value="1"/>
</dbReference>
<reference evidence="3" key="1">
    <citation type="submission" date="2023-06" db="EMBL/GenBank/DDBJ databases">
        <title>Genomic of Agaribacillus aureum.</title>
        <authorList>
            <person name="Wang G."/>
        </authorList>
    </citation>
    <scope>NUCLEOTIDE SEQUENCE</scope>
    <source>
        <strain evidence="3">BMA12</strain>
    </source>
</reference>
<dbReference type="PANTHER" id="PTHR31088">
    <property type="entry name" value="MEMBRANE-ASSOCIATED PROTEIN VIPP1, CHLOROPLASTIC"/>
    <property type="match status" value="1"/>
</dbReference>
<evidence type="ECO:0000256" key="1">
    <source>
        <dbReference type="ARBA" id="ARBA00043985"/>
    </source>
</evidence>
<name>A0ABT8L0S0_9BACT</name>
<evidence type="ECO:0000313" key="3">
    <source>
        <dbReference type="EMBL" id="MDN5211298.1"/>
    </source>
</evidence>
<proteinExistence type="inferred from homology"/>
<gene>
    <name evidence="3" type="ORF">QQ020_04525</name>
</gene>
<evidence type="ECO:0000313" key="4">
    <source>
        <dbReference type="Proteomes" id="UP001172083"/>
    </source>
</evidence>